<comment type="caution">
    <text evidence="1">The sequence shown here is derived from an EMBL/GenBank/DDBJ whole genome shotgun (WGS) entry which is preliminary data.</text>
</comment>
<dbReference type="EMBL" id="JBHTJV010000009">
    <property type="protein sequence ID" value="MFD0916668.1"/>
    <property type="molecule type" value="Genomic_DNA"/>
</dbReference>
<gene>
    <name evidence="1" type="ORF">ACFQ14_09640</name>
</gene>
<evidence type="ECO:0000313" key="2">
    <source>
        <dbReference type="Proteomes" id="UP001597101"/>
    </source>
</evidence>
<accession>A0ABW3FGT1</accession>
<proteinExistence type="predicted"/>
<keyword evidence="2" id="KW-1185">Reference proteome</keyword>
<evidence type="ECO:0000313" key="1">
    <source>
        <dbReference type="EMBL" id="MFD0916668.1"/>
    </source>
</evidence>
<evidence type="ECO:0008006" key="3">
    <source>
        <dbReference type="Google" id="ProtNLM"/>
    </source>
</evidence>
<name>A0ABW3FGT1_9HYPH</name>
<reference evidence="2" key="1">
    <citation type="journal article" date="2019" name="Int. J. Syst. Evol. Microbiol.">
        <title>The Global Catalogue of Microorganisms (GCM) 10K type strain sequencing project: providing services to taxonomists for standard genome sequencing and annotation.</title>
        <authorList>
            <consortium name="The Broad Institute Genomics Platform"/>
            <consortium name="The Broad Institute Genome Sequencing Center for Infectious Disease"/>
            <person name="Wu L."/>
            <person name="Ma J."/>
        </authorList>
    </citation>
    <scope>NUCLEOTIDE SEQUENCE [LARGE SCALE GENOMIC DNA]</scope>
    <source>
        <strain evidence="2">CCUG 60023</strain>
    </source>
</reference>
<dbReference type="RefSeq" id="WP_377212525.1">
    <property type="nucleotide sequence ID" value="NZ_JBHTJV010000009.1"/>
</dbReference>
<organism evidence="1 2">
    <name type="scientific">Pseudahrensia aquimaris</name>
    <dbReference type="NCBI Taxonomy" id="744461"/>
    <lineage>
        <taxon>Bacteria</taxon>
        <taxon>Pseudomonadati</taxon>
        <taxon>Pseudomonadota</taxon>
        <taxon>Alphaproteobacteria</taxon>
        <taxon>Hyphomicrobiales</taxon>
        <taxon>Ahrensiaceae</taxon>
        <taxon>Pseudahrensia</taxon>
    </lineage>
</organism>
<dbReference type="Proteomes" id="UP001597101">
    <property type="component" value="Unassembled WGS sequence"/>
</dbReference>
<sequence length="72" mass="8443">MMETLFAWLPLVLLLIGAAWLARYQMRTYGAHVDRVNAINDRTLEINEQILDQNRETLLVLKEIQKTLKDKC</sequence>
<protein>
    <recommendedName>
        <fullName evidence="3">Phage shock protein B</fullName>
    </recommendedName>
</protein>